<evidence type="ECO:0000313" key="2">
    <source>
        <dbReference type="Proteomes" id="UP000887578"/>
    </source>
</evidence>
<dbReference type="WBParaSite" id="PDA_v2.g22119.t1">
    <property type="protein sequence ID" value="PDA_v2.g22119.t1"/>
    <property type="gene ID" value="PDA_v2.g22119"/>
</dbReference>
<dbReference type="InterPro" id="IPR019426">
    <property type="entry name" value="7TM_GPCR_serpentine_rcpt_Srv"/>
</dbReference>
<keyword evidence="1" id="KW-1133">Transmembrane helix</keyword>
<feature type="transmembrane region" description="Helical" evidence="1">
    <location>
        <begin position="227"/>
        <end position="246"/>
    </location>
</feature>
<protein>
    <submittedName>
        <fullName evidence="3">Serpentine receptor class gamma</fullName>
    </submittedName>
</protein>
<sequence>MIFRVTSAELSSPFYSLIKLLAIIDLCLIPMFFINDRLGGIPFFFPFCDYFSKPSIPVTIWYYFTVTLQHSQFIIHVLMAFNRFSAIIMVKSYNIVWNPDRFWIFLIIIFVIPGCYMSWLLVAGSYYLFIDYAAIGYKAYKLNNINMGSILRKSSFLLTVSIISCILTIGMDIFTVTFLYRRRKRLIEDKKQFHNDVRLFAVSVVLLITHLFYTSTEAWQPITEPPAQNIALDVASLTSPFCILVLNPKLRQIFFKTAFTFSKKNFTSTVRNNHTIMVSTVGGARTAAAAASSRRRSSNIMIL</sequence>
<name>A0A914PTS1_9BILA</name>
<dbReference type="Gene3D" id="1.20.1070.10">
    <property type="entry name" value="Rhodopsin 7-helix transmembrane proteins"/>
    <property type="match status" value="1"/>
</dbReference>
<feature type="transmembrane region" description="Helical" evidence="1">
    <location>
        <begin position="102"/>
        <end position="129"/>
    </location>
</feature>
<proteinExistence type="predicted"/>
<feature type="transmembrane region" description="Helical" evidence="1">
    <location>
        <begin position="12"/>
        <end position="34"/>
    </location>
</feature>
<organism evidence="2 3">
    <name type="scientific">Panagrolaimus davidi</name>
    <dbReference type="NCBI Taxonomy" id="227884"/>
    <lineage>
        <taxon>Eukaryota</taxon>
        <taxon>Metazoa</taxon>
        <taxon>Ecdysozoa</taxon>
        <taxon>Nematoda</taxon>
        <taxon>Chromadorea</taxon>
        <taxon>Rhabditida</taxon>
        <taxon>Tylenchina</taxon>
        <taxon>Panagrolaimomorpha</taxon>
        <taxon>Panagrolaimoidea</taxon>
        <taxon>Panagrolaimidae</taxon>
        <taxon>Panagrolaimus</taxon>
    </lineage>
</organism>
<evidence type="ECO:0000256" key="1">
    <source>
        <dbReference type="SAM" id="Phobius"/>
    </source>
</evidence>
<reference evidence="3" key="1">
    <citation type="submission" date="2022-11" db="UniProtKB">
        <authorList>
            <consortium name="WormBaseParasite"/>
        </authorList>
    </citation>
    <scope>IDENTIFICATION</scope>
</reference>
<dbReference type="AlphaFoldDB" id="A0A914PTS1"/>
<keyword evidence="1" id="KW-0812">Transmembrane</keyword>
<keyword evidence="1" id="KW-0472">Membrane</keyword>
<dbReference type="PANTHER" id="PTHR31627:SF43">
    <property type="entry name" value="SERPENTINE RECEPTOR CLASS GAMMA-15"/>
    <property type="match status" value="1"/>
</dbReference>
<dbReference type="PANTHER" id="PTHR31627">
    <property type="entry name" value="SERPENTINE RECEPTOR CLASS GAMMA-RELATED"/>
    <property type="match status" value="1"/>
</dbReference>
<evidence type="ECO:0000313" key="3">
    <source>
        <dbReference type="WBParaSite" id="PDA_v2.g22119.t1"/>
    </source>
</evidence>
<accession>A0A914PTS1</accession>
<dbReference type="InterPro" id="IPR051119">
    <property type="entry name" value="Nematode_SR-like"/>
</dbReference>
<feature type="transmembrane region" description="Helical" evidence="1">
    <location>
        <begin position="199"/>
        <end position="215"/>
    </location>
</feature>
<dbReference type="Proteomes" id="UP000887578">
    <property type="component" value="Unplaced"/>
</dbReference>
<keyword evidence="2" id="KW-1185">Reference proteome</keyword>
<dbReference type="SUPFAM" id="SSF81321">
    <property type="entry name" value="Family A G protein-coupled receptor-like"/>
    <property type="match status" value="1"/>
</dbReference>
<feature type="transmembrane region" description="Helical" evidence="1">
    <location>
        <begin position="60"/>
        <end position="81"/>
    </location>
</feature>
<feature type="transmembrane region" description="Helical" evidence="1">
    <location>
        <begin position="156"/>
        <end position="179"/>
    </location>
</feature>
<dbReference type="Pfam" id="PF10323">
    <property type="entry name" value="7TM_GPCR_Srv"/>
    <property type="match status" value="1"/>
</dbReference>